<protein>
    <submittedName>
        <fullName evidence="1">Four helix bundle protein</fullName>
    </submittedName>
</protein>
<organism evidence="1 2">
    <name type="scientific">Aequorivita antarctica</name>
    <dbReference type="NCBI Taxonomy" id="153266"/>
    <lineage>
        <taxon>Bacteria</taxon>
        <taxon>Pseudomonadati</taxon>
        <taxon>Bacteroidota</taxon>
        <taxon>Flavobacteriia</taxon>
        <taxon>Flavobacteriales</taxon>
        <taxon>Flavobacteriaceae</taxon>
        <taxon>Aequorivita</taxon>
    </lineage>
</organism>
<comment type="caution">
    <text evidence="1">The sequence shown here is derived from an EMBL/GenBank/DDBJ whole genome shotgun (WGS) entry which is preliminary data.</text>
</comment>
<dbReference type="Proteomes" id="UP000321497">
    <property type="component" value="Unassembled WGS sequence"/>
</dbReference>
<evidence type="ECO:0000313" key="1">
    <source>
        <dbReference type="EMBL" id="TXD71893.1"/>
    </source>
</evidence>
<dbReference type="OrthoDB" id="285993at2"/>
<name>A0A5C6YW87_9FLAO</name>
<keyword evidence="2" id="KW-1185">Reference proteome</keyword>
<dbReference type="Gene3D" id="1.20.1440.60">
    <property type="entry name" value="23S rRNA-intervening sequence"/>
    <property type="match status" value="1"/>
</dbReference>
<gene>
    <name evidence="1" type="ORF">ESU54_15030</name>
</gene>
<reference evidence="1 2" key="1">
    <citation type="submission" date="2019-08" db="EMBL/GenBank/DDBJ databases">
        <title>Genome of Aequorivita antarctica SW49 (type strain).</title>
        <authorList>
            <person name="Bowman J.P."/>
        </authorList>
    </citation>
    <scope>NUCLEOTIDE SEQUENCE [LARGE SCALE GENOMIC DNA]</scope>
    <source>
        <strain evidence="1 2">SW49</strain>
    </source>
</reference>
<dbReference type="AlphaFoldDB" id="A0A5C6YW87"/>
<accession>A0A5C6YW87</accession>
<sequence>MKENIIALKTYRFAIEIVNLTKELISEKEYVLSKQILKSGTSIGANVEEAIGGISKKDFRAKMSISYKEARETQYWLKLLRDTNYISPEKFDALNTELTSILKILYKIIETSKE</sequence>
<proteinExistence type="predicted"/>
<dbReference type="PANTHER" id="PTHR38471">
    <property type="entry name" value="FOUR HELIX BUNDLE PROTEIN"/>
    <property type="match status" value="1"/>
</dbReference>
<dbReference type="SUPFAM" id="SSF158446">
    <property type="entry name" value="IVS-encoded protein-like"/>
    <property type="match status" value="1"/>
</dbReference>
<dbReference type="InterPro" id="IPR036583">
    <property type="entry name" value="23S_rRNA_IVS_sf"/>
</dbReference>
<dbReference type="PANTHER" id="PTHR38471:SF2">
    <property type="entry name" value="FOUR HELIX BUNDLE PROTEIN"/>
    <property type="match status" value="1"/>
</dbReference>
<dbReference type="InterPro" id="IPR012657">
    <property type="entry name" value="23S_rRNA-intervening_sequence"/>
</dbReference>
<dbReference type="PIRSF" id="PIRSF035652">
    <property type="entry name" value="CHP02436"/>
    <property type="match status" value="1"/>
</dbReference>
<dbReference type="EMBL" id="VORT01000012">
    <property type="protein sequence ID" value="TXD71893.1"/>
    <property type="molecule type" value="Genomic_DNA"/>
</dbReference>
<dbReference type="Pfam" id="PF05635">
    <property type="entry name" value="23S_rRNA_IVP"/>
    <property type="match status" value="1"/>
</dbReference>
<evidence type="ECO:0000313" key="2">
    <source>
        <dbReference type="Proteomes" id="UP000321497"/>
    </source>
</evidence>
<dbReference type="RefSeq" id="WP_111845069.1">
    <property type="nucleotide sequence ID" value="NZ_UEGI01000012.1"/>
</dbReference>
<dbReference type="NCBIfam" id="TIGR02436">
    <property type="entry name" value="four helix bundle protein"/>
    <property type="match status" value="1"/>
</dbReference>